<evidence type="ECO:0000313" key="12">
    <source>
        <dbReference type="Proteomes" id="UP000614601"/>
    </source>
</evidence>
<feature type="domain" description="NR LBD" evidence="10">
    <location>
        <begin position="176"/>
        <end position="425"/>
    </location>
</feature>
<dbReference type="Proteomes" id="UP000614601">
    <property type="component" value="Unassembled WGS sequence"/>
</dbReference>
<keyword evidence="1" id="KW-0479">Metal-binding</keyword>
<organism evidence="11 12">
    <name type="scientific">Bursaphelenchus okinawaensis</name>
    <dbReference type="NCBI Taxonomy" id="465554"/>
    <lineage>
        <taxon>Eukaryota</taxon>
        <taxon>Metazoa</taxon>
        <taxon>Ecdysozoa</taxon>
        <taxon>Nematoda</taxon>
        <taxon>Chromadorea</taxon>
        <taxon>Rhabditida</taxon>
        <taxon>Tylenchina</taxon>
        <taxon>Tylenchomorpha</taxon>
        <taxon>Aphelenchoidea</taxon>
        <taxon>Aphelenchoididae</taxon>
        <taxon>Bursaphelenchus</taxon>
    </lineage>
</organism>
<evidence type="ECO:0000256" key="7">
    <source>
        <dbReference type="ARBA" id="ARBA00023170"/>
    </source>
</evidence>
<dbReference type="Gene3D" id="1.10.565.10">
    <property type="entry name" value="Retinoid X Receptor"/>
    <property type="match status" value="1"/>
</dbReference>
<dbReference type="OrthoDB" id="5807102at2759"/>
<dbReference type="PRINTS" id="PR00047">
    <property type="entry name" value="STROIDFINGER"/>
</dbReference>
<dbReference type="SMART" id="SM00430">
    <property type="entry name" value="HOLI"/>
    <property type="match status" value="1"/>
</dbReference>
<accession>A0A811KXM0</accession>
<dbReference type="InterPro" id="IPR013088">
    <property type="entry name" value="Znf_NHR/GATA"/>
</dbReference>
<evidence type="ECO:0000256" key="8">
    <source>
        <dbReference type="ARBA" id="ARBA00023242"/>
    </source>
</evidence>
<feature type="domain" description="Nuclear receptor" evidence="9">
    <location>
        <begin position="1"/>
        <end position="64"/>
    </location>
</feature>
<dbReference type="Pfam" id="PF00105">
    <property type="entry name" value="zf-C4"/>
    <property type="match status" value="1"/>
</dbReference>
<evidence type="ECO:0000256" key="2">
    <source>
        <dbReference type="ARBA" id="ARBA00022771"/>
    </source>
</evidence>
<dbReference type="InterPro" id="IPR035500">
    <property type="entry name" value="NHR-like_dom_sf"/>
</dbReference>
<dbReference type="PANTHER" id="PTHR47630">
    <property type="entry name" value="NUCLEAR HORMONE RECEPTOR FAMILY-RELATED-RELATED"/>
    <property type="match status" value="1"/>
</dbReference>
<keyword evidence="12" id="KW-1185">Reference proteome</keyword>
<evidence type="ECO:0008006" key="13">
    <source>
        <dbReference type="Google" id="ProtNLM"/>
    </source>
</evidence>
<dbReference type="GO" id="GO:0043565">
    <property type="term" value="F:sequence-specific DNA binding"/>
    <property type="evidence" value="ECO:0007669"/>
    <property type="project" value="InterPro"/>
</dbReference>
<reference evidence="11" key="1">
    <citation type="submission" date="2020-09" db="EMBL/GenBank/DDBJ databases">
        <authorList>
            <person name="Kikuchi T."/>
        </authorList>
    </citation>
    <scope>NUCLEOTIDE SEQUENCE</scope>
    <source>
        <strain evidence="11">SH1</strain>
    </source>
</reference>
<dbReference type="Pfam" id="PF00104">
    <property type="entry name" value="Hormone_recep"/>
    <property type="match status" value="1"/>
</dbReference>
<dbReference type="PANTHER" id="PTHR47630:SF6">
    <property type="entry name" value="NUCLEAR HORMONE RECEPTOR FAMILY"/>
    <property type="match status" value="1"/>
</dbReference>
<dbReference type="Gene3D" id="3.30.50.10">
    <property type="entry name" value="Erythroid Transcription Factor GATA-1, subunit A"/>
    <property type="match status" value="1"/>
</dbReference>
<dbReference type="PROSITE" id="PS51030">
    <property type="entry name" value="NUCLEAR_REC_DBD_2"/>
    <property type="match status" value="1"/>
</dbReference>
<sequence>MVSHVVVLCSGCKGFFRRSVRFRRQYVCAFNNKCNVIGEARNSCRACRYRSCIEGGLQPNLVHSDRACDADAPKKKLKIEFKKSDSEDKSKTDDEELPSVSALVDEATIVEEANKQCDSLLLARHSMRGKRSLLPLGALNLVPLSGDKSPISLLKYYFTVDRFCDSYFEDDKNVLFTDPITCDLEMSFDEAFLYDPGKMCDRTVMLWEPKIIINFQTFKAMWCRVMLTYIDWVTHVPEIRALEAEDRMKLIVGRSVPIIWHIIAARSLPYVDKKYILLGGGTYFTPDAEVLEGKTEEIIFNFCIETGTWLNDAFFEPAVELGVTQSELMFLRLIGLFSIVPGLSVQGRREVKSTQHFYRNCLQKYITESRPEMTEVEVCQRMSELMLLLPAFDRTNQLEDNHFTMLVLFNLANMQTSLMYDFYVRRKMRL</sequence>
<dbReference type="SUPFAM" id="SSF48508">
    <property type="entry name" value="Nuclear receptor ligand-binding domain"/>
    <property type="match status" value="1"/>
</dbReference>
<keyword evidence="4" id="KW-0805">Transcription regulation</keyword>
<dbReference type="EMBL" id="CAJFDH010000004">
    <property type="protein sequence ID" value="CAD5221461.1"/>
    <property type="molecule type" value="Genomic_DNA"/>
</dbReference>
<dbReference type="SMART" id="SM00399">
    <property type="entry name" value="ZnF_C4"/>
    <property type="match status" value="1"/>
</dbReference>
<evidence type="ECO:0000259" key="10">
    <source>
        <dbReference type="PROSITE" id="PS51843"/>
    </source>
</evidence>
<keyword evidence="6" id="KW-0804">Transcription</keyword>
<evidence type="ECO:0000256" key="6">
    <source>
        <dbReference type="ARBA" id="ARBA00023163"/>
    </source>
</evidence>
<dbReference type="InterPro" id="IPR052499">
    <property type="entry name" value="C.elegans_NHRs"/>
</dbReference>
<keyword evidence="7" id="KW-0675">Receptor</keyword>
<evidence type="ECO:0000256" key="1">
    <source>
        <dbReference type="ARBA" id="ARBA00022723"/>
    </source>
</evidence>
<comment type="caution">
    <text evidence="11">The sequence shown here is derived from an EMBL/GenBank/DDBJ whole genome shotgun (WGS) entry which is preliminary data.</text>
</comment>
<dbReference type="Proteomes" id="UP000783686">
    <property type="component" value="Unassembled WGS sequence"/>
</dbReference>
<keyword evidence="3" id="KW-0862">Zinc</keyword>
<evidence type="ECO:0000313" key="11">
    <source>
        <dbReference type="EMBL" id="CAD5221461.1"/>
    </source>
</evidence>
<dbReference type="InterPro" id="IPR000536">
    <property type="entry name" value="Nucl_hrmn_rcpt_lig-bd"/>
</dbReference>
<keyword evidence="8" id="KW-0539">Nucleus</keyword>
<evidence type="ECO:0000256" key="5">
    <source>
        <dbReference type="ARBA" id="ARBA00023125"/>
    </source>
</evidence>
<dbReference type="AlphaFoldDB" id="A0A811KXM0"/>
<dbReference type="GO" id="GO:0003700">
    <property type="term" value="F:DNA-binding transcription factor activity"/>
    <property type="evidence" value="ECO:0007669"/>
    <property type="project" value="InterPro"/>
</dbReference>
<evidence type="ECO:0000259" key="9">
    <source>
        <dbReference type="PROSITE" id="PS51030"/>
    </source>
</evidence>
<evidence type="ECO:0000256" key="4">
    <source>
        <dbReference type="ARBA" id="ARBA00023015"/>
    </source>
</evidence>
<dbReference type="PROSITE" id="PS51843">
    <property type="entry name" value="NR_LBD"/>
    <property type="match status" value="1"/>
</dbReference>
<name>A0A811KXM0_9BILA</name>
<dbReference type="EMBL" id="CAJFCW020000004">
    <property type="protein sequence ID" value="CAG9115095.1"/>
    <property type="molecule type" value="Genomic_DNA"/>
</dbReference>
<gene>
    <name evidence="11" type="ORF">BOKJ2_LOCUS9456</name>
</gene>
<dbReference type="GO" id="GO:0008270">
    <property type="term" value="F:zinc ion binding"/>
    <property type="evidence" value="ECO:0007669"/>
    <property type="project" value="UniProtKB-KW"/>
</dbReference>
<keyword evidence="5" id="KW-0238">DNA-binding</keyword>
<protein>
    <recommendedName>
        <fullName evidence="13">Nuclear receptor domain-containing protein</fullName>
    </recommendedName>
</protein>
<proteinExistence type="predicted"/>
<evidence type="ECO:0000256" key="3">
    <source>
        <dbReference type="ARBA" id="ARBA00022833"/>
    </source>
</evidence>
<keyword evidence="2" id="KW-0863">Zinc-finger</keyword>
<dbReference type="SUPFAM" id="SSF57716">
    <property type="entry name" value="Glucocorticoid receptor-like (DNA-binding domain)"/>
    <property type="match status" value="1"/>
</dbReference>
<dbReference type="InterPro" id="IPR001628">
    <property type="entry name" value="Znf_hrmn_rcpt"/>
</dbReference>